<keyword evidence="1" id="KW-0812">Transmembrane</keyword>
<proteinExistence type="predicted"/>
<evidence type="ECO:0000313" key="3">
    <source>
        <dbReference type="Proteomes" id="UP000054516"/>
    </source>
</evidence>
<reference evidence="2" key="1">
    <citation type="submission" date="2016-03" db="EMBL/GenBank/DDBJ databases">
        <title>Draft genome sequence of Rosellinia necatrix.</title>
        <authorList>
            <person name="Kanematsu S."/>
        </authorList>
    </citation>
    <scope>NUCLEOTIDE SEQUENCE [LARGE SCALE GENOMIC DNA]</scope>
    <source>
        <strain evidence="2">W97</strain>
    </source>
</reference>
<dbReference type="OrthoDB" id="5428890at2759"/>
<evidence type="ECO:0000256" key="1">
    <source>
        <dbReference type="SAM" id="Phobius"/>
    </source>
</evidence>
<accession>A0A1W2TVL3</accession>
<sequence>MFSLWKNQGVTEVPDEFPPIQDVIKVFWGEQSPRKKLFNNQPSQDLDMSAYAEYFRRQWYAVAADADGRYVATQKVDDIFQIVRHLLQGHHRSSIVSRLNKTNPTATESACNSAVDLAVRLLLMLKVGVIKHQASPRFCLNWEKGNLQSFVREQFNQLPVLDSHHVRLPKSFDAWNISTIGGLKIEFTDYLADHLLLVDDDTTILLFHHASFLECQVETLYPDGLVDETLRTLALLFPQSEFSSRTRGSKTKREWLRNLRLVSNPCLIDQRVALCGDLRAEDRQIERFTFWRDRLIILKQVYDDATPRTVNQWWHDRRNGERWCTFWVAALVLIITTTLGLIQCIEGALQVYKSFYPTVT</sequence>
<dbReference type="AlphaFoldDB" id="A0A1W2TVL3"/>
<keyword evidence="3" id="KW-1185">Reference proteome</keyword>
<gene>
    <name evidence="2" type="ORF">SAMD00023353_9600310</name>
</gene>
<keyword evidence="1" id="KW-1133">Transmembrane helix</keyword>
<dbReference type="Proteomes" id="UP000054516">
    <property type="component" value="Unassembled WGS sequence"/>
</dbReference>
<protein>
    <submittedName>
        <fullName evidence="2">Uncharacterized protein</fullName>
    </submittedName>
</protein>
<name>A0A1W2TVL3_ROSNE</name>
<organism evidence="2">
    <name type="scientific">Rosellinia necatrix</name>
    <name type="common">White root-rot fungus</name>
    <dbReference type="NCBI Taxonomy" id="77044"/>
    <lineage>
        <taxon>Eukaryota</taxon>
        <taxon>Fungi</taxon>
        <taxon>Dikarya</taxon>
        <taxon>Ascomycota</taxon>
        <taxon>Pezizomycotina</taxon>
        <taxon>Sordariomycetes</taxon>
        <taxon>Xylariomycetidae</taxon>
        <taxon>Xylariales</taxon>
        <taxon>Xylariaceae</taxon>
        <taxon>Rosellinia</taxon>
    </lineage>
</organism>
<dbReference type="OMA" id="YTFWVAV"/>
<evidence type="ECO:0000313" key="2">
    <source>
        <dbReference type="EMBL" id="GAP92683.1"/>
    </source>
</evidence>
<keyword evidence="1" id="KW-0472">Membrane</keyword>
<dbReference type="EMBL" id="DF977541">
    <property type="protein sequence ID" value="GAP92683.1"/>
    <property type="molecule type" value="Genomic_DNA"/>
</dbReference>
<feature type="transmembrane region" description="Helical" evidence="1">
    <location>
        <begin position="326"/>
        <end position="345"/>
    </location>
</feature>